<keyword evidence="3" id="KW-1185">Reference proteome</keyword>
<dbReference type="RefSeq" id="WP_210663869.1">
    <property type="nucleotide sequence ID" value="NZ_JAGKSP010000020.1"/>
</dbReference>
<accession>A0ABS5CL80</accession>
<feature type="domain" description="General stress protein 17M-like" evidence="1">
    <location>
        <begin position="4"/>
        <end position="50"/>
    </location>
</feature>
<name>A0ABS5CL80_9BACL</name>
<protein>
    <submittedName>
        <fullName evidence="2">General stress protein</fullName>
    </submittedName>
</protein>
<sequence length="177" mass="18732">MTYKIGIFNTENEAVAAIQALEQAGFTNHELKVLAKDREHSRQIESETNVHADEMTDLLLTRAAADDHGVDDLRIYAPMSAASGLNISGGFIGGMTYPSNGFLISTAFLGDERNMENALTDIGLESSDAEPCREALRQGAIIVAADIGNSDEADGPDLSRGGAAEAAFRSCGAARIL</sequence>
<evidence type="ECO:0000313" key="2">
    <source>
        <dbReference type="EMBL" id="MBP3966619.1"/>
    </source>
</evidence>
<dbReference type="EMBL" id="JAGKSP010000020">
    <property type="protein sequence ID" value="MBP3966619.1"/>
    <property type="molecule type" value="Genomic_DNA"/>
</dbReference>
<organism evidence="2 3">
    <name type="scientific">Paenibacillus lignilyticus</name>
    <dbReference type="NCBI Taxonomy" id="1172615"/>
    <lineage>
        <taxon>Bacteria</taxon>
        <taxon>Bacillati</taxon>
        <taxon>Bacillota</taxon>
        <taxon>Bacilli</taxon>
        <taxon>Bacillales</taxon>
        <taxon>Paenibacillaceae</taxon>
        <taxon>Paenibacillus</taxon>
    </lineage>
</organism>
<gene>
    <name evidence="2" type="ORF">I8J30_28445</name>
</gene>
<proteinExistence type="predicted"/>
<evidence type="ECO:0000313" key="3">
    <source>
        <dbReference type="Proteomes" id="UP000673394"/>
    </source>
</evidence>
<dbReference type="InterPro" id="IPR025889">
    <property type="entry name" value="GSP17M-like_dom"/>
</dbReference>
<dbReference type="Pfam" id="PF11181">
    <property type="entry name" value="YflT"/>
    <property type="match status" value="1"/>
</dbReference>
<dbReference type="Proteomes" id="UP000673394">
    <property type="component" value="Unassembled WGS sequence"/>
</dbReference>
<reference evidence="2 3" key="1">
    <citation type="submission" date="2021-04" db="EMBL/GenBank/DDBJ databases">
        <title>Paenibacillus sp. DLE-14 whole genome sequence.</title>
        <authorList>
            <person name="Ham Y.J."/>
        </authorList>
    </citation>
    <scope>NUCLEOTIDE SEQUENCE [LARGE SCALE GENOMIC DNA]</scope>
    <source>
        <strain evidence="2 3">DLE-14</strain>
    </source>
</reference>
<evidence type="ECO:0000259" key="1">
    <source>
        <dbReference type="Pfam" id="PF11181"/>
    </source>
</evidence>
<comment type="caution">
    <text evidence="2">The sequence shown here is derived from an EMBL/GenBank/DDBJ whole genome shotgun (WGS) entry which is preliminary data.</text>
</comment>